<dbReference type="RefSeq" id="WP_168628573.1">
    <property type="nucleotide sequence ID" value="NZ_BONL01000029.1"/>
</dbReference>
<comment type="caution">
    <text evidence="1">The sequence shown here is derived from an EMBL/GenBank/DDBJ whole genome shotgun (WGS) entry which is preliminary data.</text>
</comment>
<dbReference type="AlphaFoldDB" id="A0A7X6KT31"/>
<protein>
    <submittedName>
        <fullName evidence="1">Uncharacterized protein</fullName>
    </submittedName>
</protein>
<proteinExistence type="predicted"/>
<organism evidence="1 2">
    <name type="scientific">Cellulomonas denverensis</name>
    <dbReference type="NCBI Taxonomy" id="264297"/>
    <lineage>
        <taxon>Bacteria</taxon>
        <taxon>Bacillati</taxon>
        <taxon>Actinomycetota</taxon>
        <taxon>Actinomycetes</taxon>
        <taxon>Micrococcales</taxon>
        <taxon>Cellulomonadaceae</taxon>
        <taxon>Cellulomonas</taxon>
    </lineage>
</organism>
<dbReference type="EMBL" id="JAAXOX010000001">
    <property type="protein sequence ID" value="NKY21493.1"/>
    <property type="molecule type" value="Genomic_DNA"/>
</dbReference>
<dbReference type="Proteomes" id="UP000581206">
    <property type="component" value="Unassembled WGS sequence"/>
</dbReference>
<evidence type="ECO:0000313" key="2">
    <source>
        <dbReference type="Proteomes" id="UP000581206"/>
    </source>
</evidence>
<accession>A0A7X6KT31</accession>
<name>A0A7X6KT31_9CELL</name>
<sequence>MTSDVADYFLFVGSADSESATTRLRAGGVVYRKKLLNSKPENWTRIVDLIGAPHCRGVLVVLTGRDYEAMCQPAYDALACELLDALIARPHILLVHEAVFLTDEQRQAADGQRSDGAGRVDVGAIFDDVGDDDFGPIDDDFFRMDEYFSFIPDGVRAQVNTMMRERELNVVPYRTNVERSILASGFIEDNERHLLFRLYVPSGRLYAQEAEALLGMFREWLGQTGRGGVRQEGYSTIAGQVFEFFSSEAAPPGGLTRSFDDFSSFLTDCVANPESAAENLVASGVNGAAATTIVSRFATRARRLRLDLKQRREERLLRLKHEFENVVLEADGLTGEALADLLDAMLPPPTALGVIEGPRLGPGGSMTVNSYSPQFIEHVTGSVVQSIAGTVNLGPEASDLLHLAAVFGGGERGQLETAVHELEDVGARAPERVAARARLKRFLADLGNRGLGIGLDVLQKYVEHKVGVS</sequence>
<keyword evidence="2" id="KW-1185">Reference proteome</keyword>
<reference evidence="1 2" key="1">
    <citation type="submission" date="2020-04" db="EMBL/GenBank/DDBJ databases">
        <title>MicrobeNet Type strains.</title>
        <authorList>
            <person name="Nicholson A.C."/>
        </authorList>
    </citation>
    <scope>NUCLEOTIDE SEQUENCE [LARGE SCALE GENOMIC DNA]</scope>
    <source>
        <strain evidence="1 2">ATCC BAA-788</strain>
    </source>
</reference>
<evidence type="ECO:0000313" key="1">
    <source>
        <dbReference type="EMBL" id="NKY21493.1"/>
    </source>
</evidence>
<gene>
    <name evidence="1" type="ORF">HGA03_02300</name>
</gene>